<name>A0A7R8YXV9_HERIL</name>
<dbReference type="OrthoDB" id="10059102at2759"/>
<dbReference type="SMART" id="SM00020">
    <property type="entry name" value="Tryp_SPc"/>
    <property type="match status" value="1"/>
</dbReference>
<dbReference type="Gene3D" id="2.40.10.10">
    <property type="entry name" value="Trypsin-like serine proteases"/>
    <property type="match status" value="1"/>
</dbReference>
<dbReference type="CDD" id="cd00190">
    <property type="entry name" value="Tryp_SPc"/>
    <property type="match status" value="1"/>
</dbReference>
<keyword evidence="7" id="KW-1015">Disulfide bond</keyword>
<accession>A0A7R8YXV9</accession>
<dbReference type="PROSITE" id="PS50240">
    <property type="entry name" value="TRYPSIN_DOM"/>
    <property type="match status" value="1"/>
</dbReference>
<evidence type="ECO:0000256" key="4">
    <source>
        <dbReference type="ARBA" id="ARBA00022670"/>
    </source>
</evidence>
<feature type="chain" id="PRO_5030755884" description="Peptidase S1 domain-containing protein" evidence="9">
    <location>
        <begin position="20"/>
        <end position="260"/>
    </location>
</feature>
<organism evidence="11 12">
    <name type="scientific">Hermetia illucens</name>
    <name type="common">Black soldier fly</name>
    <dbReference type="NCBI Taxonomy" id="343691"/>
    <lineage>
        <taxon>Eukaryota</taxon>
        <taxon>Metazoa</taxon>
        <taxon>Ecdysozoa</taxon>
        <taxon>Arthropoda</taxon>
        <taxon>Hexapoda</taxon>
        <taxon>Insecta</taxon>
        <taxon>Pterygota</taxon>
        <taxon>Neoptera</taxon>
        <taxon>Endopterygota</taxon>
        <taxon>Diptera</taxon>
        <taxon>Brachycera</taxon>
        <taxon>Stratiomyomorpha</taxon>
        <taxon>Stratiomyidae</taxon>
        <taxon>Hermetiinae</taxon>
        <taxon>Hermetia</taxon>
    </lineage>
</organism>
<evidence type="ECO:0000256" key="8">
    <source>
        <dbReference type="RuleBase" id="RU363034"/>
    </source>
</evidence>
<evidence type="ECO:0000256" key="5">
    <source>
        <dbReference type="ARBA" id="ARBA00022801"/>
    </source>
</evidence>
<keyword evidence="4 8" id="KW-0645">Protease</keyword>
<dbReference type="GO" id="GO:0006508">
    <property type="term" value="P:proteolysis"/>
    <property type="evidence" value="ECO:0007669"/>
    <property type="project" value="UniProtKB-KW"/>
</dbReference>
<evidence type="ECO:0000256" key="1">
    <source>
        <dbReference type="ARBA" id="ARBA00004613"/>
    </source>
</evidence>
<dbReference type="SUPFAM" id="SSF50494">
    <property type="entry name" value="Trypsin-like serine proteases"/>
    <property type="match status" value="1"/>
</dbReference>
<dbReference type="Pfam" id="PF00089">
    <property type="entry name" value="Trypsin"/>
    <property type="match status" value="1"/>
</dbReference>
<evidence type="ECO:0000256" key="9">
    <source>
        <dbReference type="SAM" id="SignalP"/>
    </source>
</evidence>
<dbReference type="PANTHER" id="PTHR24276:SF91">
    <property type="entry name" value="AT26814P-RELATED"/>
    <property type="match status" value="1"/>
</dbReference>
<dbReference type="PROSITE" id="PS00135">
    <property type="entry name" value="TRYPSIN_SER"/>
    <property type="match status" value="1"/>
</dbReference>
<feature type="domain" description="Peptidase S1" evidence="10">
    <location>
        <begin position="33"/>
        <end position="259"/>
    </location>
</feature>
<dbReference type="InterPro" id="IPR018114">
    <property type="entry name" value="TRYPSIN_HIS"/>
</dbReference>
<dbReference type="PROSITE" id="PS00134">
    <property type="entry name" value="TRYPSIN_HIS"/>
    <property type="match status" value="1"/>
</dbReference>
<keyword evidence="3" id="KW-0964">Secreted</keyword>
<evidence type="ECO:0000256" key="6">
    <source>
        <dbReference type="ARBA" id="ARBA00022825"/>
    </source>
</evidence>
<dbReference type="Proteomes" id="UP000594454">
    <property type="component" value="Chromosome 4"/>
</dbReference>
<evidence type="ECO:0000259" key="10">
    <source>
        <dbReference type="PROSITE" id="PS50240"/>
    </source>
</evidence>
<dbReference type="FunFam" id="2.40.10.10:FF:000034">
    <property type="entry name" value="Eupolytin"/>
    <property type="match status" value="1"/>
</dbReference>
<proteinExistence type="inferred from homology"/>
<sequence>MSRLTIVSFIIISIGIVSAGVIPDGLYRMENRIIGGYETTVDHFPYQISIRFLGSHRCGASLIQPNFILTAAHCVYGATTLFLRFVAGSSFRNSGGESLYVGKVIIHEDYEPSTGTNDVAVVRMDGFYEYTNLIQPIALASKAQRFRIGTKAVVSGWGTEEEGASVIPVQLRYTYVYGFDFDECAEAYTEINPVVPGMICAFYPGGGKDACQGDSGGPMVVGDKQIGIVSWGQGCARAEYPGVYTDVAYYRDWIEKSLLL</sequence>
<dbReference type="PANTHER" id="PTHR24276">
    <property type="entry name" value="POLYSERASE-RELATED"/>
    <property type="match status" value="1"/>
</dbReference>
<dbReference type="InterPro" id="IPR043504">
    <property type="entry name" value="Peptidase_S1_PA_chymotrypsin"/>
</dbReference>
<evidence type="ECO:0000256" key="2">
    <source>
        <dbReference type="ARBA" id="ARBA00007664"/>
    </source>
</evidence>
<dbReference type="InParanoid" id="A0A7R8YXV9"/>
<dbReference type="GO" id="GO:0004252">
    <property type="term" value="F:serine-type endopeptidase activity"/>
    <property type="evidence" value="ECO:0007669"/>
    <property type="project" value="InterPro"/>
</dbReference>
<dbReference type="InterPro" id="IPR009003">
    <property type="entry name" value="Peptidase_S1_PA"/>
</dbReference>
<dbReference type="InterPro" id="IPR033116">
    <property type="entry name" value="TRYPSIN_SER"/>
</dbReference>
<evidence type="ECO:0000256" key="7">
    <source>
        <dbReference type="ARBA" id="ARBA00023157"/>
    </source>
</evidence>
<dbReference type="InterPro" id="IPR050430">
    <property type="entry name" value="Peptidase_S1"/>
</dbReference>
<keyword evidence="6 8" id="KW-0720">Serine protease</keyword>
<dbReference type="PRINTS" id="PR00722">
    <property type="entry name" value="CHYMOTRYPSIN"/>
</dbReference>
<evidence type="ECO:0000256" key="3">
    <source>
        <dbReference type="ARBA" id="ARBA00022525"/>
    </source>
</evidence>
<keyword evidence="5 8" id="KW-0378">Hydrolase</keyword>
<dbReference type="FunCoup" id="A0A7R8YXV9">
    <property type="interactions" value="66"/>
</dbReference>
<keyword evidence="12" id="KW-1185">Reference proteome</keyword>
<gene>
    <name evidence="11" type="ORF">HERILL_LOCUS11958</name>
</gene>
<dbReference type="InterPro" id="IPR001254">
    <property type="entry name" value="Trypsin_dom"/>
</dbReference>
<evidence type="ECO:0000313" key="11">
    <source>
        <dbReference type="EMBL" id="CAD7089403.1"/>
    </source>
</evidence>
<comment type="subcellular location">
    <subcellularLocation>
        <location evidence="1">Secreted</location>
    </subcellularLocation>
</comment>
<keyword evidence="9" id="KW-0732">Signal</keyword>
<dbReference type="AlphaFoldDB" id="A0A7R8YXV9"/>
<dbReference type="GO" id="GO:0005576">
    <property type="term" value="C:extracellular region"/>
    <property type="evidence" value="ECO:0007669"/>
    <property type="project" value="UniProtKB-SubCell"/>
</dbReference>
<comment type="similarity">
    <text evidence="2">Belongs to the peptidase S1 family.</text>
</comment>
<dbReference type="InterPro" id="IPR001314">
    <property type="entry name" value="Peptidase_S1A"/>
</dbReference>
<protein>
    <recommendedName>
        <fullName evidence="10">Peptidase S1 domain-containing protein</fullName>
    </recommendedName>
</protein>
<reference evidence="11 12" key="1">
    <citation type="submission" date="2020-11" db="EMBL/GenBank/DDBJ databases">
        <authorList>
            <person name="Wallbank WR R."/>
            <person name="Pardo Diaz C."/>
            <person name="Kozak K."/>
            <person name="Martin S."/>
            <person name="Jiggins C."/>
            <person name="Moest M."/>
            <person name="Warren A I."/>
            <person name="Generalovic N T."/>
            <person name="Byers J.R.P. K."/>
            <person name="Montejo-Kovacevich G."/>
            <person name="Yen C E."/>
        </authorList>
    </citation>
    <scope>NUCLEOTIDE SEQUENCE [LARGE SCALE GENOMIC DNA]</scope>
</reference>
<feature type="signal peptide" evidence="9">
    <location>
        <begin position="1"/>
        <end position="19"/>
    </location>
</feature>
<dbReference type="EMBL" id="LR899012">
    <property type="protein sequence ID" value="CAD7089403.1"/>
    <property type="molecule type" value="Genomic_DNA"/>
</dbReference>
<evidence type="ECO:0000313" key="12">
    <source>
        <dbReference type="Proteomes" id="UP000594454"/>
    </source>
</evidence>